<dbReference type="InterPro" id="IPR011721">
    <property type="entry name" value="CHP02096"/>
</dbReference>
<protein>
    <submittedName>
        <fullName evidence="3">Isopropylmalate/homocitrate/citramalate synthase</fullName>
    </submittedName>
</protein>
<reference evidence="3 4" key="1">
    <citation type="submission" date="2018-07" db="EMBL/GenBank/DDBJ databases">
        <title>Whole genome Sequencing of Pseudoxanthomonas gei KCTC 32298 (T).</title>
        <authorList>
            <person name="Kumar S."/>
            <person name="Bansal K."/>
            <person name="Kaur A."/>
            <person name="Patil P."/>
            <person name="Sharma S."/>
            <person name="Patil P.B."/>
        </authorList>
    </citation>
    <scope>NUCLEOTIDE SEQUENCE [LARGE SCALE GENOMIC DNA]</scope>
    <source>
        <strain evidence="3 4">KCTC 32298</strain>
    </source>
</reference>
<name>A0ABX0AD06_9GAMM</name>
<feature type="domain" description="SnoaL-like" evidence="2">
    <location>
        <begin position="17"/>
        <end position="127"/>
    </location>
</feature>
<dbReference type="PANTHER" id="PTHR38436">
    <property type="entry name" value="POLYKETIDE CYCLASE SNOAL-LIKE DOMAIN"/>
    <property type="match status" value="1"/>
</dbReference>
<dbReference type="PANTHER" id="PTHR38436:SF1">
    <property type="entry name" value="ESTER CYCLASE"/>
    <property type="match status" value="1"/>
</dbReference>
<dbReference type="SUPFAM" id="SSF54427">
    <property type="entry name" value="NTF2-like"/>
    <property type="match status" value="1"/>
</dbReference>
<evidence type="ECO:0000313" key="4">
    <source>
        <dbReference type="Proteomes" id="UP001429354"/>
    </source>
</evidence>
<dbReference type="InterPro" id="IPR037401">
    <property type="entry name" value="SnoaL-like"/>
</dbReference>
<feature type="region of interest" description="Disordered" evidence="1">
    <location>
        <begin position="151"/>
        <end position="179"/>
    </location>
</feature>
<dbReference type="InterPro" id="IPR009959">
    <property type="entry name" value="Cyclase_SnoaL-like"/>
</dbReference>
<dbReference type="Gene3D" id="3.10.450.50">
    <property type="match status" value="1"/>
</dbReference>
<accession>A0ABX0AD06</accession>
<dbReference type="InterPro" id="IPR032710">
    <property type="entry name" value="NTF2-like_dom_sf"/>
</dbReference>
<keyword evidence="4" id="KW-1185">Reference proteome</keyword>
<dbReference type="Proteomes" id="UP001429354">
    <property type="component" value="Unassembled WGS sequence"/>
</dbReference>
<sequence>MKIDGNRKQDRATELVLTYYAAFNQGDWDGMLALMADDVVHDLNQGSREVGRERFASFLARMQASYREQLRDIVVMATLDGDRAAAEYVVHGEYLRTDAGLPPASGQRYVLPGGAFFQVRDDRIARVSNYYNLQDWLAQVGGCDEQGSTAAFASGDGARGQPLGGDGAAALSPRGDGSE</sequence>
<evidence type="ECO:0000313" key="3">
    <source>
        <dbReference type="EMBL" id="NDK39467.1"/>
    </source>
</evidence>
<dbReference type="NCBIfam" id="TIGR02096">
    <property type="entry name" value="ketosteroid isomerase-related protein"/>
    <property type="match status" value="1"/>
</dbReference>
<evidence type="ECO:0000256" key="1">
    <source>
        <dbReference type="SAM" id="MobiDB-lite"/>
    </source>
</evidence>
<gene>
    <name evidence="3" type="ORF">DT603_11495</name>
</gene>
<dbReference type="Pfam" id="PF12680">
    <property type="entry name" value="SnoaL_2"/>
    <property type="match status" value="1"/>
</dbReference>
<comment type="caution">
    <text evidence="3">The sequence shown here is derived from an EMBL/GenBank/DDBJ whole genome shotgun (WGS) entry which is preliminary data.</text>
</comment>
<proteinExistence type="predicted"/>
<dbReference type="CDD" id="cd00531">
    <property type="entry name" value="NTF2_like"/>
    <property type="match status" value="1"/>
</dbReference>
<dbReference type="EMBL" id="QOVG01000007">
    <property type="protein sequence ID" value="NDK39467.1"/>
    <property type="molecule type" value="Genomic_DNA"/>
</dbReference>
<organism evidence="3 4">
    <name type="scientific">Pseudoxanthomonas gei</name>
    <dbReference type="NCBI Taxonomy" id="1383030"/>
    <lineage>
        <taxon>Bacteria</taxon>
        <taxon>Pseudomonadati</taxon>
        <taxon>Pseudomonadota</taxon>
        <taxon>Gammaproteobacteria</taxon>
        <taxon>Lysobacterales</taxon>
        <taxon>Lysobacteraceae</taxon>
        <taxon>Pseudoxanthomonas</taxon>
    </lineage>
</organism>
<evidence type="ECO:0000259" key="2">
    <source>
        <dbReference type="Pfam" id="PF12680"/>
    </source>
</evidence>